<geneLocation type="plasmid" evidence="3">
    <name>pnfsy08</name>
</geneLocation>
<dbReference type="RefSeq" id="WP_100903983.1">
    <property type="nucleotide sequence ID" value="NZ_CAWNNC010000009.1"/>
</dbReference>
<evidence type="ECO:0000313" key="2">
    <source>
        <dbReference type="EMBL" id="AUB44123.1"/>
    </source>
</evidence>
<keyword evidence="3" id="KW-1185">Reference proteome</keyword>
<dbReference type="InterPro" id="IPR008585">
    <property type="entry name" value="Gamma_PGA_hydro"/>
</dbReference>
<keyword evidence="1" id="KW-0472">Membrane</keyword>
<dbReference type="Gene3D" id="3.40.630.100">
    <property type="entry name" value="Poly-gamma-glutamate hydrolase, zinc-binding motif"/>
    <property type="match status" value="1"/>
</dbReference>
<protein>
    <submittedName>
        <fullName evidence="2">Phage-related replication protein YjqB, UPF0714/DUF867 family</fullName>
    </submittedName>
</protein>
<dbReference type="InterPro" id="IPR038128">
    <property type="entry name" value="Gamma_PGA_hydro_sf"/>
</dbReference>
<feature type="transmembrane region" description="Helical" evidence="1">
    <location>
        <begin position="21"/>
        <end position="42"/>
    </location>
</feature>
<gene>
    <name evidence="2" type="ORF">COO91_10341</name>
</gene>
<keyword evidence="1" id="KW-0812">Transmembrane</keyword>
<reference evidence="2 3" key="1">
    <citation type="submission" date="2017-11" db="EMBL/GenBank/DDBJ databases">
        <title>Complete genome of a free-living desiccation-tolerant cyanobacterium and its photosynthetic adaptation to extreme terrestrial habitat.</title>
        <authorList>
            <person name="Shang J."/>
        </authorList>
    </citation>
    <scope>NUCLEOTIDE SEQUENCE [LARGE SCALE GENOMIC DNA]</scope>
    <source>
        <strain evidence="2 3">CCNUN1</strain>
        <plasmid evidence="3">pnfsy08</plasmid>
    </source>
</reference>
<evidence type="ECO:0000256" key="1">
    <source>
        <dbReference type="SAM" id="Phobius"/>
    </source>
</evidence>
<keyword evidence="2" id="KW-0614">Plasmid</keyword>
<dbReference type="OrthoDB" id="1491023at2"/>
<organism evidence="2 3">
    <name type="scientific">Nostoc flagelliforme CCNUN1</name>
    <dbReference type="NCBI Taxonomy" id="2038116"/>
    <lineage>
        <taxon>Bacteria</taxon>
        <taxon>Bacillati</taxon>
        <taxon>Cyanobacteriota</taxon>
        <taxon>Cyanophyceae</taxon>
        <taxon>Nostocales</taxon>
        <taxon>Nostocaceae</taxon>
        <taxon>Nostoc</taxon>
    </lineage>
</organism>
<proteinExistence type="predicted"/>
<keyword evidence="1" id="KW-1133">Transmembrane helix</keyword>
<dbReference type="Pfam" id="PF05908">
    <property type="entry name" value="Gamma_PGA_hydro"/>
    <property type="match status" value="2"/>
</dbReference>
<name>A0A2K8T957_9NOSO</name>
<dbReference type="Proteomes" id="UP000232003">
    <property type="component" value="Plasmid pNFSY08"/>
</dbReference>
<dbReference type="AlphaFoldDB" id="A0A2K8T957"/>
<accession>A0A2K8T957</accession>
<evidence type="ECO:0000313" key="3">
    <source>
        <dbReference type="Proteomes" id="UP000232003"/>
    </source>
</evidence>
<dbReference type="KEGG" id="nfl:COO91_10341"/>
<sequence>MITKISVNRFGIFLSKYTQKLGTIALGTTLLFFLSSLCWYAPALADTFGCYQGTGSPAACTSSLPPLIGSECIANSGGTVNDWNTTIADNNSNVTALSFHGGQIEANTSPISEDLQELYGWNRYDFNGHVTTADCKSLWSADTSTCTVGRNFCTLHITSTRFNDNASVNLVGAHPRAVAIHGCGSSGCSSSTICVGGRNVITTQIVDFRNYVNTYKALVSGTLLTFNVPANTGDSGATCASMLAGENANNIVNRTSSNEGLQLEMSSDIRNRLASDDQEDDLLRAVVYGGIADAVGESPLPLVSLGNTETYTANGKTFTKYNLNVENRSEYDSQLFAPAPTLPACGSNTNSARTWVNIYNADNDQRIYGFCALSSPQNLNSIWFAVELGQTPPASVYVSLVDRQINTTYRSNRVKITI</sequence>
<dbReference type="EMBL" id="CP024793">
    <property type="protein sequence ID" value="AUB44123.1"/>
    <property type="molecule type" value="Genomic_DNA"/>
</dbReference>